<dbReference type="OrthoDB" id="9765872at2"/>
<dbReference type="AlphaFoldDB" id="B1WRP1"/>
<dbReference type="Pfam" id="PF02089">
    <property type="entry name" value="Palm_thioest"/>
    <property type="match status" value="1"/>
</dbReference>
<dbReference type="PANTHER" id="PTHR37946">
    <property type="entry name" value="SLL1969 PROTEIN"/>
    <property type="match status" value="1"/>
</dbReference>
<organism evidence="1 2">
    <name type="scientific">Crocosphaera subtropica (strain ATCC 51142 / BH68)</name>
    <name type="common">Cyanothece sp. (strain ATCC 51142)</name>
    <dbReference type="NCBI Taxonomy" id="43989"/>
    <lineage>
        <taxon>Bacteria</taxon>
        <taxon>Bacillati</taxon>
        <taxon>Cyanobacteriota</taxon>
        <taxon>Cyanophyceae</taxon>
        <taxon>Oscillatoriophycideae</taxon>
        <taxon>Chroococcales</taxon>
        <taxon>Aphanothecaceae</taxon>
        <taxon>Crocosphaera</taxon>
        <taxon>Crocosphaera subtropica</taxon>
    </lineage>
</organism>
<dbReference type="KEGG" id="cyt:cce_4134"/>
<keyword evidence="2" id="KW-1185">Reference proteome</keyword>
<dbReference type="RefSeq" id="WP_009543786.1">
    <property type="nucleotide sequence ID" value="NC_010546.1"/>
</dbReference>
<dbReference type="EMBL" id="CP000806">
    <property type="protein sequence ID" value="ACB53482.1"/>
    <property type="molecule type" value="Genomic_DNA"/>
</dbReference>
<protein>
    <submittedName>
        <fullName evidence="1">Uncharacterized protein</fullName>
    </submittedName>
</protein>
<dbReference type="STRING" id="43989.cce_4134"/>
<sequence length="214" mass="24206">MIENNKNPVLLVHGIYNTSAKFNTMTNYLTHLGWSVHGVSLKPNNGDGHLEHLAEQVHDYINNNFDPQQPIDLIGFSMGGLVTRYYLQRLGGVEKVQRYINISTPNNGTITAYVLANPGIKQMRPNSQFLQDLNEDLEITLNKIDVTVIWTPYDLMIFPASSSKIAIGEEIKLPVLTHEQMVTNEKLLKTISDTLSKPLKISKYRLNCKKTKLL</sequence>
<dbReference type="HOGENOM" id="CLU_029537_5_0_3"/>
<dbReference type="Gene3D" id="3.40.50.1820">
    <property type="entry name" value="alpha/beta hydrolase"/>
    <property type="match status" value="1"/>
</dbReference>
<evidence type="ECO:0000313" key="2">
    <source>
        <dbReference type="Proteomes" id="UP000001203"/>
    </source>
</evidence>
<gene>
    <name evidence="1" type="ordered locus">cce_4134</name>
</gene>
<proteinExistence type="predicted"/>
<dbReference type="eggNOG" id="COG1075">
    <property type="taxonomic scope" value="Bacteria"/>
</dbReference>
<dbReference type="SUPFAM" id="SSF53474">
    <property type="entry name" value="alpha/beta-Hydrolases"/>
    <property type="match status" value="1"/>
</dbReference>
<dbReference type="Proteomes" id="UP000001203">
    <property type="component" value="Chromosome circular"/>
</dbReference>
<dbReference type="InterPro" id="IPR029058">
    <property type="entry name" value="AB_hydrolase_fold"/>
</dbReference>
<accession>B1WRP1</accession>
<name>B1WRP1_CROS5</name>
<reference evidence="1 2" key="1">
    <citation type="journal article" date="2008" name="Proc. Natl. Acad. Sci. U.S.A.">
        <title>The genome of Cyanothece 51142, a unicellular diazotrophic cyanobacterium important in the marine nitrogen cycle.</title>
        <authorList>
            <person name="Welsh E.A."/>
            <person name="Liberton M."/>
            <person name="Stoeckel J."/>
            <person name="Loh T."/>
            <person name="Elvitigala T."/>
            <person name="Wang C."/>
            <person name="Wollam A."/>
            <person name="Fulton R.S."/>
            <person name="Clifton S.W."/>
            <person name="Jacobs J.M."/>
            <person name="Aurora R."/>
            <person name="Ghosh B.K."/>
            <person name="Sherman L.A."/>
            <person name="Smith R.D."/>
            <person name="Wilson R.K."/>
            <person name="Pakrasi H.B."/>
        </authorList>
    </citation>
    <scope>NUCLEOTIDE SEQUENCE [LARGE SCALE GENOMIC DNA]</scope>
    <source>
        <strain evidence="2">ATCC 51142 / BH68</strain>
    </source>
</reference>
<evidence type="ECO:0000313" key="1">
    <source>
        <dbReference type="EMBL" id="ACB53482.1"/>
    </source>
</evidence>
<dbReference type="ESTHER" id="cyaa5-b1wrp1">
    <property type="family name" value="Lipase_2"/>
</dbReference>
<dbReference type="PANTHER" id="PTHR37946:SF1">
    <property type="entry name" value="SLL1969 PROTEIN"/>
    <property type="match status" value="1"/>
</dbReference>